<dbReference type="Proteomes" id="UP000752171">
    <property type="component" value="Unassembled WGS sequence"/>
</dbReference>
<organism evidence="2 3">
    <name type="scientific">Astyanax mexicanus</name>
    <name type="common">Blind cave fish</name>
    <name type="synonym">Astyanax fasciatus mexicanus</name>
    <dbReference type="NCBI Taxonomy" id="7994"/>
    <lineage>
        <taxon>Eukaryota</taxon>
        <taxon>Metazoa</taxon>
        <taxon>Chordata</taxon>
        <taxon>Craniata</taxon>
        <taxon>Vertebrata</taxon>
        <taxon>Euteleostomi</taxon>
        <taxon>Actinopterygii</taxon>
        <taxon>Neopterygii</taxon>
        <taxon>Teleostei</taxon>
        <taxon>Ostariophysi</taxon>
        <taxon>Characiformes</taxon>
        <taxon>Characoidei</taxon>
        <taxon>Acestrorhamphidae</taxon>
        <taxon>Acestrorhamphinae</taxon>
        <taxon>Astyanax</taxon>
    </lineage>
</organism>
<proteinExistence type="predicted"/>
<reference evidence="2 3" key="1">
    <citation type="submission" date="2021-07" db="EMBL/GenBank/DDBJ databases">
        <authorList>
            <person name="Imarazene B."/>
            <person name="Zahm M."/>
            <person name="Klopp C."/>
            <person name="Cabau C."/>
            <person name="Beille S."/>
            <person name="Jouanno E."/>
            <person name="Castinel A."/>
            <person name="Lluch J."/>
            <person name="Gil L."/>
            <person name="Kuchtly C."/>
            <person name="Lopez Roques C."/>
            <person name="Donnadieu C."/>
            <person name="Parrinello H."/>
            <person name="Journot L."/>
            <person name="Du K."/>
            <person name="Schartl M."/>
            <person name="Retaux S."/>
            <person name="Guiguen Y."/>
        </authorList>
    </citation>
    <scope>NUCLEOTIDE SEQUENCE [LARGE SCALE GENOMIC DNA]</scope>
    <source>
        <strain evidence="2">Pach_M1</strain>
        <tissue evidence="2">Testis</tissue>
    </source>
</reference>
<evidence type="ECO:0000313" key="3">
    <source>
        <dbReference type="Proteomes" id="UP000752171"/>
    </source>
</evidence>
<feature type="signal peptide" evidence="1">
    <location>
        <begin position="1"/>
        <end position="24"/>
    </location>
</feature>
<evidence type="ECO:0000313" key="2">
    <source>
        <dbReference type="EMBL" id="KAG9262704.1"/>
    </source>
</evidence>
<dbReference type="AlphaFoldDB" id="A0A8T2KUP6"/>
<accession>A0A8T2KUP6</accession>
<name>A0A8T2KUP6_ASTMX</name>
<evidence type="ECO:0008006" key="4">
    <source>
        <dbReference type="Google" id="ProtNLM"/>
    </source>
</evidence>
<sequence>MMMSLQITPPTLIVLLIVNVCVQCVDFCFSAAPPPPYCKTSEASHFLFLAPNDLSLLQLIIPHSAEMNRFTNELK</sequence>
<gene>
    <name evidence="2" type="ORF">AMEX_G24521</name>
</gene>
<protein>
    <recommendedName>
        <fullName evidence="4">Secreted protein</fullName>
    </recommendedName>
</protein>
<feature type="chain" id="PRO_5035715434" description="Secreted protein" evidence="1">
    <location>
        <begin position="25"/>
        <end position="75"/>
    </location>
</feature>
<evidence type="ECO:0000256" key="1">
    <source>
        <dbReference type="SAM" id="SignalP"/>
    </source>
</evidence>
<comment type="caution">
    <text evidence="2">The sequence shown here is derived from an EMBL/GenBank/DDBJ whole genome shotgun (WGS) entry which is preliminary data.</text>
</comment>
<keyword evidence="1" id="KW-0732">Signal</keyword>
<dbReference type="EMBL" id="JAICCE010000021">
    <property type="protein sequence ID" value="KAG9262704.1"/>
    <property type="molecule type" value="Genomic_DNA"/>
</dbReference>